<feature type="compositionally biased region" description="Polar residues" evidence="1">
    <location>
        <begin position="460"/>
        <end position="476"/>
    </location>
</feature>
<feature type="compositionally biased region" description="Polar residues" evidence="1">
    <location>
        <begin position="522"/>
        <end position="534"/>
    </location>
</feature>
<dbReference type="AlphaFoldDB" id="A0AA36H7D6"/>
<evidence type="ECO:0000256" key="2">
    <source>
        <dbReference type="SAM" id="Phobius"/>
    </source>
</evidence>
<feature type="region of interest" description="Disordered" evidence="1">
    <location>
        <begin position="515"/>
        <end position="555"/>
    </location>
</feature>
<feature type="transmembrane region" description="Helical" evidence="2">
    <location>
        <begin position="375"/>
        <end position="397"/>
    </location>
</feature>
<feature type="region of interest" description="Disordered" evidence="1">
    <location>
        <begin position="409"/>
        <end position="501"/>
    </location>
</feature>
<dbReference type="EMBL" id="CATQJL010000316">
    <property type="protein sequence ID" value="CAJ0605141.1"/>
    <property type="molecule type" value="Genomic_DNA"/>
</dbReference>
<keyword evidence="5" id="KW-1185">Reference proteome</keyword>
<feature type="chain" id="PRO_5041371535" evidence="3">
    <location>
        <begin position="22"/>
        <end position="587"/>
    </location>
</feature>
<sequence length="587" mass="63994">MKQHVLVHRLMSLMIASCSLCKTNSFKSVYSSSQFSLAKTRFTNNTSNISAQTNNSQSSINEQLYVTVEQFPSTPTKPSTTKKLIISNMSTVSQKDVTNVFAFDTIETDELPSAPKRIARVPEEEDDTSVKNIANITKITLLSSIAILARNASQSIESRKQTIANTTKIMTSKTMAGMISSTKISNEENKPAESSIFTTPKVTITEQLKDSRTSTVKSTKVSLVVTTKPTSSFVSTIIAKTEVSASTIERTSSVATTKATTLHLSSTKVSGTPKITVTKIGTNVSQTARTTAKETSSSRTLKTTPMTDSEKVVFKDFTSVASPKSSKGTKKKSTTSARAMRVTTAAKNATRAKANNSLLPAARMRKVDNELSTEAIFVILAAVVLFFLALALAFMILMKRKRMAKRKIKRGFAKKSAKPNIKPYITSGNRRKKTRKDDIPGSDMLLKKKSATENKPLKISSKSLGTKTTQSVSESKNAAARKALKTTDVCPKTPSSLSKMSDKKALKILELQTKDVIPQKKPSPSNLQRISANGLTPKELKESGEREGSRMPEQTKDLNVAINKLARRPLRSTSVLPVSARTRTMEV</sequence>
<dbReference type="Proteomes" id="UP001176961">
    <property type="component" value="Unassembled WGS sequence"/>
</dbReference>
<comment type="caution">
    <text evidence="4">The sequence shown here is derived from an EMBL/GenBank/DDBJ whole genome shotgun (WGS) entry which is preliminary data.</text>
</comment>
<feature type="compositionally biased region" description="Basic and acidic residues" evidence="1">
    <location>
        <begin position="538"/>
        <end position="555"/>
    </location>
</feature>
<evidence type="ECO:0000313" key="4">
    <source>
        <dbReference type="EMBL" id="CAJ0605141.1"/>
    </source>
</evidence>
<keyword evidence="3" id="KW-0732">Signal</keyword>
<evidence type="ECO:0000256" key="3">
    <source>
        <dbReference type="SAM" id="SignalP"/>
    </source>
</evidence>
<keyword evidence="2" id="KW-0472">Membrane</keyword>
<feature type="signal peptide" evidence="3">
    <location>
        <begin position="1"/>
        <end position="21"/>
    </location>
</feature>
<proteinExistence type="predicted"/>
<evidence type="ECO:0000313" key="5">
    <source>
        <dbReference type="Proteomes" id="UP001176961"/>
    </source>
</evidence>
<evidence type="ECO:0000256" key="1">
    <source>
        <dbReference type="SAM" id="MobiDB-lite"/>
    </source>
</evidence>
<protein>
    <submittedName>
        <fullName evidence="4">Uncharacterized protein</fullName>
    </submittedName>
</protein>
<accession>A0AA36H7D6</accession>
<reference evidence="4" key="1">
    <citation type="submission" date="2023-07" db="EMBL/GenBank/DDBJ databases">
        <authorList>
            <consortium name="CYATHOMIX"/>
        </authorList>
    </citation>
    <scope>NUCLEOTIDE SEQUENCE</scope>
    <source>
        <strain evidence="4">N/A</strain>
    </source>
</reference>
<name>A0AA36H7D6_CYLNA</name>
<organism evidence="4 5">
    <name type="scientific">Cylicocyclus nassatus</name>
    <name type="common">Nematode worm</name>
    <dbReference type="NCBI Taxonomy" id="53992"/>
    <lineage>
        <taxon>Eukaryota</taxon>
        <taxon>Metazoa</taxon>
        <taxon>Ecdysozoa</taxon>
        <taxon>Nematoda</taxon>
        <taxon>Chromadorea</taxon>
        <taxon>Rhabditida</taxon>
        <taxon>Rhabditina</taxon>
        <taxon>Rhabditomorpha</taxon>
        <taxon>Strongyloidea</taxon>
        <taxon>Strongylidae</taxon>
        <taxon>Cylicocyclus</taxon>
    </lineage>
</organism>
<keyword evidence="2" id="KW-0812">Transmembrane</keyword>
<keyword evidence="2" id="KW-1133">Transmembrane helix</keyword>
<gene>
    <name evidence="4" type="ORF">CYNAS_LOCUS17124</name>
</gene>